<organism evidence="2 3">
    <name type="scientific">Anguilla anguilla</name>
    <name type="common">European freshwater eel</name>
    <name type="synonym">Muraena anguilla</name>
    <dbReference type="NCBI Taxonomy" id="7936"/>
    <lineage>
        <taxon>Eukaryota</taxon>
        <taxon>Metazoa</taxon>
        <taxon>Chordata</taxon>
        <taxon>Craniata</taxon>
        <taxon>Vertebrata</taxon>
        <taxon>Euteleostomi</taxon>
        <taxon>Actinopterygii</taxon>
        <taxon>Neopterygii</taxon>
        <taxon>Teleostei</taxon>
        <taxon>Anguilliformes</taxon>
        <taxon>Anguillidae</taxon>
        <taxon>Anguilla</taxon>
    </lineage>
</organism>
<dbReference type="Pfam" id="PF01390">
    <property type="entry name" value="SEA"/>
    <property type="match status" value="1"/>
</dbReference>
<evidence type="ECO:0000259" key="1">
    <source>
        <dbReference type="PROSITE" id="PS50024"/>
    </source>
</evidence>
<keyword evidence="3" id="KW-1185">Reference proteome</keyword>
<dbReference type="InterPro" id="IPR000082">
    <property type="entry name" value="SEA_dom"/>
</dbReference>
<feature type="non-terminal residue" evidence="2">
    <location>
        <position position="1"/>
    </location>
</feature>
<dbReference type="EMBL" id="JAFIRN010000226">
    <property type="protein sequence ID" value="KAG5830076.1"/>
    <property type="molecule type" value="Genomic_DNA"/>
</dbReference>
<evidence type="ECO:0000313" key="3">
    <source>
        <dbReference type="Proteomes" id="UP001044222"/>
    </source>
</evidence>
<dbReference type="InterPro" id="IPR036364">
    <property type="entry name" value="SEA_dom_sf"/>
</dbReference>
<dbReference type="Gene3D" id="3.30.70.960">
    <property type="entry name" value="SEA domain"/>
    <property type="match status" value="1"/>
</dbReference>
<proteinExistence type="predicted"/>
<dbReference type="PROSITE" id="PS50024">
    <property type="entry name" value="SEA"/>
    <property type="match status" value="1"/>
</dbReference>
<protein>
    <recommendedName>
        <fullName evidence="1">SEA domain-containing protein</fullName>
    </recommendedName>
</protein>
<dbReference type="Proteomes" id="UP001044222">
    <property type="component" value="Unassembled WGS sequence"/>
</dbReference>
<feature type="domain" description="SEA" evidence="1">
    <location>
        <begin position="1"/>
        <end position="122"/>
    </location>
</feature>
<evidence type="ECO:0000313" key="2">
    <source>
        <dbReference type="EMBL" id="KAG5830076.1"/>
    </source>
</evidence>
<accession>A0A9D3LHR2</accession>
<name>A0A9D3LHR2_ANGAN</name>
<feature type="non-terminal residue" evidence="2">
    <location>
        <position position="189"/>
    </location>
</feature>
<gene>
    <name evidence="2" type="ORF">ANANG_G00318090</name>
</gene>
<comment type="caution">
    <text evidence="2">The sequence shown here is derived from an EMBL/GenBank/DDBJ whole genome shotgun (WGS) entry which is preliminary data.</text>
</comment>
<dbReference type="AlphaFoldDB" id="A0A9D3LHR2"/>
<reference evidence="2" key="1">
    <citation type="submission" date="2021-01" db="EMBL/GenBank/DDBJ databases">
        <title>A chromosome-scale assembly of European eel, Anguilla anguilla.</title>
        <authorList>
            <person name="Henkel C."/>
            <person name="Jong-Raadsen S.A."/>
            <person name="Dufour S."/>
            <person name="Weltzien F.-A."/>
            <person name="Palstra A.P."/>
            <person name="Pelster B."/>
            <person name="Spaink H.P."/>
            <person name="Van Den Thillart G.E."/>
            <person name="Jansen H."/>
            <person name="Zahm M."/>
            <person name="Klopp C."/>
            <person name="Cedric C."/>
            <person name="Louis A."/>
            <person name="Berthelot C."/>
            <person name="Parey E."/>
            <person name="Roest Crollius H."/>
            <person name="Montfort J."/>
            <person name="Robinson-Rechavi M."/>
            <person name="Bucao C."/>
            <person name="Bouchez O."/>
            <person name="Gislard M."/>
            <person name="Lluch J."/>
            <person name="Milhes M."/>
            <person name="Lampietro C."/>
            <person name="Lopez Roques C."/>
            <person name="Donnadieu C."/>
            <person name="Braasch I."/>
            <person name="Desvignes T."/>
            <person name="Postlethwait J."/>
            <person name="Bobe J."/>
            <person name="Guiguen Y."/>
            <person name="Dirks R."/>
        </authorList>
    </citation>
    <scope>NUCLEOTIDE SEQUENCE</scope>
    <source>
        <strain evidence="2">Tag_6206</strain>
        <tissue evidence="2">Liver</tissue>
    </source>
</reference>
<sequence length="189" mass="20655">PTQVLILQATLEVPFVPALENSQSTEYQVLATTVIGFYDVIFSIRYGILFERTEVRSFSRREEGTAVEVALIFNRTSSETLPSTDNVAETLIRAVTDPDSTLTTQFNVTVVVDSIRVLTPTPTTPEVPPGSPLPAATTTVPTQVLILQATLEVPFVPALENSQSTEYQELATTVIGFCDVIFSIRYGIL</sequence>